<reference evidence="4" key="2">
    <citation type="submission" date="2020-09" db="EMBL/GenBank/DDBJ databases">
        <authorList>
            <person name="Sun Q."/>
            <person name="Ohkuma M."/>
        </authorList>
    </citation>
    <scope>NUCLEOTIDE SEQUENCE</scope>
    <source>
        <strain evidence="4">JCM 4784</strain>
    </source>
</reference>
<evidence type="ECO:0000259" key="3">
    <source>
        <dbReference type="PROSITE" id="PS50125"/>
    </source>
</evidence>
<protein>
    <recommendedName>
        <fullName evidence="3">Guanylate cyclase domain-containing protein</fullName>
    </recommendedName>
</protein>
<organism evidence="4 5">
    <name type="scientific">Streptomyces longispororuber</name>
    <dbReference type="NCBI Taxonomy" id="68230"/>
    <lineage>
        <taxon>Bacteria</taxon>
        <taxon>Bacillati</taxon>
        <taxon>Actinomycetota</taxon>
        <taxon>Actinomycetes</taxon>
        <taxon>Kitasatosporales</taxon>
        <taxon>Streptomycetaceae</taxon>
        <taxon>Streptomyces</taxon>
    </lineage>
</organism>
<accession>A0A919DMK1</accession>
<feature type="domain" description="Guanylate cyclase" evidence="3">
    <location>
        <begin position="369"/>
        <end position="478"/>
    </location>
</feature>
<dbReference type="SMART" id="SM00044">
    <property type="entry name" value="CYCc"/>
    <property type="match status" value="1"/>
</dbReference>
<dbReference type="InterPro" id="IPR032026">
    <property type="entry name" value="Ad_Cy_reg"/>
</dbReference>
<sequence>MTVDDTGSGQGAQPAPDGEPRPAGPSAAGAAASEKPDDPYRPAGPDDPGGPDGTGTPDGSDAPDAEGGPAAEGVPGPAPAGEDGAGGSPSGEARPGPPDGPGPVRRPGAEERPSGADRQSAAGRPGAADGQSAADRPPRKDPALAEALDRTANPVDSHVDPQLAGDSRRPGRYDNRDQADHAADHVHHVDHLGRGGGGDGDDADDDKDPLALRLEQLILGADRRYTPFQAARSAGVSMELASRFWRAMGFPDIGQAKALTEADVLALRRLAGLVEAGLLSEAMAVQVARSTGQTTARLAEWQIDSFLEGLTEPPEPGMTRTEVTYPLVELLLPELEEFLVYVWRRQLAAATGRVVQAADDEEMVDRRLAVGFADLVGFTRLTRRMEEEELGELVEAFETTAADLVAAHGGRLIKTLGDEVLFAADDAGTAAEIALRLIETMANDETMPELRVGIAFGTVTTRMGDVFGTTVNLASRLTSIAPRDAVLVDGALAEELTRTGDAPASETEAAALAERAEKEGEEPPSYRFALQPMWQRPVRGLGVVEPWLLTRRG</sequence>
<dbReference type="PANTHER" id="PTHR43081">
    <property type="entry name" value="ADENYLATE CYCLASE, TERMINAL-DIFFERENTIATION SPECIFIC-RELATED"/>
    <property type="match status" value="1"/>
</dbReference>
<dbReference type="InterPro" id="IPR001054">
    <property type="entry name" value="A/G_cyclase"/>
</dbReference>
<feature type="compositionally biased region" description="Low complexity" evidence="2">
    <location>
        <begin position="54"/>
        <end position="82"/>
    </location>
</feature>
<reference evidence="4" key="1">
    <citation type="journal article" date="2014" name="Int. J. Syst. Evol. Microbiol.">
        <title>Complete genome sequence of Corynebacterium casei LMG S-19264T (=DSM 44701T), isolated from a smear-ripened cheese.</title>
        <authorList>
            <consortium name="US DOE Joint Genome Institute (JGI-PGF)"/>
            <person name="Walter F."/>
            <person name="Albersmeier A."/>
            <person name="Kalinowski J."/>
            <person name="Ruckert C."/>
        </authorList>
    </citation>
    <scope>NUCLEOTIDE SEQUENCE</scope>
    <source>
        <strain evidence="4">JCM 4784</strain>
    </source>
</reference>
<dbReference type="Pfam" id="PF00211">
    <property type="entry name" value="Guanylate_cyc"/>
    <property type="match status" value="1"/>
</dbReference>
<feature type="compositionally biased region" description="Low complexity" evidence="2">
    <location>
        <begin position="24"/>
        <end position="33"/>
    </location>
</feature>
<name>A0A919DMK1_9ACTN</name>
<dbReference type="GO" id="GO:0035556">
    <property type="term" value="P:intracellular signal transduction"/>
    <property type="evidence" value="ECO:0007669"/>
    <property type="project" value="InterPro"/>
</dbReference>
<comment type="similarity">
    <text evidence="1">Belongs to the adenylyl cyclase class-3 family.</text>
</comment>
<dbReference type="PROSITE" id="PS50125">
    <property type="entry name" value="GUANYLATE_CYCLASE_2"/>
    <property type="match status" value="1"/>
</dbReference>
<dbReference type="InterPro" id="IPR050697">
    <property type="entry name" value="Adenylyl/Guanylyl_Cyclase_3/4"/>
</dbReference>
<feature type="compositionally biased region" description="Basic and acidic residues" evidence="2">
    <location>
        <begin position="136"/>
        <end position="149"/>
    </location>
</feature>
<dbReference type="InterPro" id="IPR029787">
    <property type="entry name" value="Nucleotide_cyclase"/>
</dbReference>
<dbReference type="CDD" id="cd07302">
    <property type="entry name" value="CHD"/>
    <property type="match status" value="1"/>
</dbReference>
<dbReference type="GO" id="GO:0006171">
    <property type="term" value="P:cAMP biosynthetic process"/>
    <property type="evidence" value="ECO:0007669"/>
    <property type="project" value="TreeGrafter"/>
</dbReference>
<dbReference type="SUPFAM" id="SSF55073">
    <property type="entry name" value="Nucleotide cyclase"/>
    <property type="match status" value="1"/>
</dbReference>
<keyword evidence="5" id="KW-1185">Reference proteome</keyword>
<dbReference type="PANTHER" id="PTHR43081:SF19">
    <property type="entry name" value="PH-SENSITIVE ADENYLATE CYCLASE RV1264"/>
    <property type="match status" value="1"/>
</dbReference>
<dbReference type="Proteomes" id="UP000608024">
    <property type="component" value="Unassembled WGS sequence"/>
</dbReference>
<feature type="region of interest" description="Disordered" evidence="2">
    <location>
        <begin position="1"/>
        <end position="176"/>
    </location>
</feature>
<dbReference type="Gene3D" id="3.30.70.1230">
    <property type="entry name" value="Nucleotide cyclase"/>
    <property type="match status" value="1"/>
</dbReference>
<feature type="compositionally biased region" description="Basic and acidic residues" evidence="2">
    <location>
        <begin position="166"/>
        <end position="176"/>
    </location>
</feature>
<evidence type="ECO:0000256" key="2">
    <source>
        <dbReference type="SAM" id="MobiDB-lite"/>
    </source>
</evidence>
<dbReference type="EMBL" id="BNBT01000033">
    <property type="protein sequence ID" value="GHE57024.1"/>
    <property type="molecule type" value="Genomic_DNA"/>
</dbReference>
<dbReference type="AlphaFoldDB" id="A0A919DMK1"/>
<evidence type="ECO:0000313" key="4">
    <source>
        <dbReference type="EMBL" id="GHE57024.1"/>
    </source>
</evidence>
<comment type="caution">
    <text evidence="4">The sequence shown here is derived from an EMBL/GenBank/DDBJ whole genome shotgun (WGS) entry which is preliminary data.</text>
</comment>
<gene>
    <name evidence="4" type="ORF">GCM10018785_27850</name>
</gene>
<dbReference type="GO" id="GO:0004016">
    <property type="term" value="F:adenylate cyclase activity"/>
    <property type="evidence" value="ECO:0007669"/>
    <property type="project" value="UniProtKB-ARBA"/>
</dbReference>
<evidence type="ECO:0000313" key="5">
    <source>
        <dbReference type="Proteomes" id="UP000608024"/>
    </source>
</evidence>
<dbReference type="Pfam" id="PF16701">
    <property type="entry name" value="Ad_Cy_reg"/>
    <property type="match status" value="1"/>
</dbReference>
<proteinExistence type="inferred from homology"/>
<evidence type="ECO:0000256" key="1">
    <source>
        <dbReference type="ARBA" id="ARBA00005381"/>
    </source>
</evidence>